<evidence type="ECO:0000256" key="3">
    <source>
        <dbReference type="ARBA" id="ARBA00023315"/>
    </source>
</evidence>
<dbReference type="InterPro" id="IPR051016">
    <property type="entry name" value="Diverse_Substrate_AcTransf"/>
</dbReference>
<comment type="caution">
    <text evidence="5">The sequence shown here is derived from an EMBL/GenBank/DDBJ whole genome shotgun (WGS) entry which is preliminary data.</text>
</comment>
<dbReference type="PANTHER" id="PTHR10545">
    <property type="entry name" value="DIAMINE N-ACETYLTRANSFERASE"/>
    <property type="match status" value="1"/>
</dbReference>
<dbReference type="Pfam" id="PF00583">
    <property type="entry name" value="Acetyltransf_1"/>
    <property type="match status" value="1"/>
</dbReference>
<keyword evidence="2 5" id="KW-0808">Transferase</keyword>
<dbReference type="Proteomes" id="UP000245647">
    <property type="component" value="Unassembled WGS sequence"/>
</dbReference>
<evidence type="ECO:0000256" key="2">
    <source>
        <dbReference type="ARBA" id="ARBA00022679"/>
    </source>
</evidence>
<dbReference type="AlphaFoldDB" id="A0A2U2PAU7"/>
<dbReference type="Gene3D" id="3.40.630.30">
    <property type="match status" value="1"/>
</dbReference>
<dbReference type="FunFam" id="3.40.630.30:FF:000064">
    <property type="entry name" value="GNAT family acetyltransferase"/>
    <property type="match status" value="1"/>
</dbReference>
<gene>
    <name evidence="5" type="ORF">DDR33_22090</name>
</gene>
<organism evidence="5 6">
    <name type="scientific">Pararcticibacter amylolyticus</name>
    <dbReference type="NCBI Taxonomy" id="2173175"/>
    <lineage>
        <taxon>Bacteria</taxon>
        <taxon>Pseudomonadati</taxon>
        <taxon>Bacteroidota</taxon>
        <taxon>Sphingobacteriia</taxon>
        <taxon>Sphingobacteriales</taxon>
        <taxon>Sphingobacteriaceae</taxon>
        <taxon>Pararcticibacter</taxon>
    </lineage>
</organism>
<dbReference type="CDD" id="cd04301">
    <property type="entry name" value="NAT_SF"/>
    <property type="match status" value="1"/>
</dbReference>
<evidence type="ECO:0000313" key="5">
    <source>
        <dbReference type="EMBL" id="PWG78517.1"/>
    </source>
</evidence>
<evidence type="ECO:0000256" key="1">
    <source>
        <dbReference type="ARBA" id="ARBA00008694"/>
    </source>
</evidence>
<dbReference type="OrthoDB" id="9805924at2"/>
<dbReference type="InterPro" id="IPR016181">
    <property type="entry name" value="Acyl_CoA_acyltransferase"/>
</dbReference>
<accession>A0A2U2PAU7</accession>
<keyword evidence="6" id="KW-1185">Reference proteome</keyword>
<comment type="similarity">
    <text evidence="1">Belongs to the acetyltransferase family.</text>
</comment>
<name>A0A2U2PAU7_9SPHI</name>
<dbReference type="PANTHER" id="PTHR10545:SF29">
    <property type="entry name" value="GH14572P-RELATED"/>
    <property type="match status" value="1"/>
</dbReference>
<feature type="domain" description="N-acetyltransferase" evidence="4">
    <location>
        <begin position="1"/>
        <end position="151"/>
    </location>
</feature>
<sequence length="151" mass="17692">MNIRTAQRSDCRRLLELVQGLAEYEKAPHEVTISLDEFEEAGFGAQPVWKAFVAEVDGVIEAFALYYVRFSTWKGCRMYIEDVFVTEQHRRKGLGKKLFDTLFKEAREKNFSGVVWQVLDWNEPAIRFYEKFNARFDGEWINVSLDKAQIP</sequence>
<dbReference type="RefSeq" id="WP_109417974.1">
    <property type="nucleotide sequence ID" value="NZ_QEAS01000024.1"/>
</dbReference>
<protein>
    <submittedName>
        <fullName evidence="5">GNAT family N-acetyltransferase</fullName>
    </submittedName>
</protein>
<reference evidence="5 6" key="1">
    <citation type="submission" date="2018-04" db="EMBL/GenBank/DDBJ databases">
        <title>Pedobacter chongqingensis sp. nov., isolated from a rottenly hemp rope.</title>
        <authorList>
            <person name="Cai Y."/>
        </authorList>
    </citation>
    <scope>NUCLEOTIDE SEQUENCE [LARGE SCALE GENOMIC DNA]</scope>
    <source>
        <strain evidence="5 6">FJ4-8</strain>
    </source>
</reference>
<dbReference type="PROSITE" id="PS51186">
    <property type="entry name" value="GNAT"/>
    <property type="match status" value="1"/>
</dbReference>
<dbReference type="SUPFAM" id="SSF55729">
    <property type="entry name" value="Acyl-CoA N-acyltransferases (Nat)"/>
    <property type="match status" value="1"/>
</dbReference>
<dbReference type="InterPro" id="IPR000182">
    <property type="entry name" value="GNAT_dom"/>
</dbReference>
<dbReference type="GO" id="GO:0008080">
    <property type="term" value="F:N-acetyltransferase activity"/>
    <property type="evidence" value="ECO:0007669"/>
    <property type="project" value="TreeGrafter"/>
</dbReference>
<dbReference type="EMBL" id="QEAS01000024">
    <property type="protein sequence ID" value="PWG78517.1"/>
    <property type="molecule type" value="Genomic_DNA"/>
</dbReference>
<evidence type="ECO:0000259" key="4">
    <source>
        <dbReference type="PROSITE" id="PS51186"/>
    </source>
</evidence>
<evidence type="ECO:0000313" key="6">
    <source>
        <dbReference type="Proteomes" id="UP000245647"/>
    </source>
</evidence>
<keyword evidence="3" id="KW-0012">Acyltransferase</keyword>
<proteinExistence type="inferred from homology"/>